<organism evidence="5 6">
    <name type="scientific">Rotaria sordida</name>
    <dbReference type="NCBI Taxonomy" id="392033"/>
    <lineage>
        <taxon>Eukaryota</taxon>
        <taxon>Metazoa</taxon>
        <taxon>Spiralia</taxon>
        <taxon>Gnathifera</taxon>
        <taxon>Rotifera</taxon>
        <taxon>Eurotatoria</taxon>
        <taxon>Bdelloidea</taxon>
        <taxon>Philodinida</taxon>
        <taxon>Philodinidae</taxon>
        <taxon>Rotaria</taxon>
    </lineage>
</organism>
<dbReference type="InterPro" id="IPR004269">
    <property type="entry name" value="Folate_rcpt"/>
</dbReference>
<feature type="domain" description="Folate receptor-like" evidence="4">
    <location>
        <begin position="108"/>
        <end position="204"/>
    </location>
</feature>
<proteinExistence type="inferred from homology"/>
<reference evidence="5" key="1">
    <citation type="submission" date="2021-02" db="EMBL/GenBank/DDBJ databases">
        <authorList>
            <person name="Nowell W R."/>
        </authorList>
    </citation>
    <scope>NUCLEOTIDE SEQUENCE</scope>
</reference>
<comment type="caution">
    <text evidence="5">The sequence shown here is derived from an EMBL/GenBank/DDBJ whole genome shotgun (WGS) entry which is preliminary data.</text>
</comment>
<dbReference type="EMBL" id="CAJOBE010000180">
    <property type="protein sequence ID" value="CAF3589572.1"/>
    <property type="molecule type" value="Genomic_DNA"/>
</dbReference>
<dbReference type="Pfam" id="PF03024">
    <property type="entry name" value="Folate_rec"/>
    <property type="match status" value="1"/>
</dbReference>
<dbReference type="InterPro" id="IPR018143">
    <property type="entry name" value="Folate_rcpt-like"/>
</dbReference>
<dbReference type="AlphaFoldDB" id="A0A818MCH4"/>
<keyword evidence="3" id="KW-1015">Disulfide bond</keyword>
<accession>A0A818MCH4</accession>
<dbReference type="GO" id="GO:0038023">
    <property type="term" value="F:signaling receptor activity"/>
    <property type="evidence" value="ECO:0007669"/>
    <property type="project" value="TreeGrafter"/>
</dbReference>
<evidence type="ECO:0000256" key="1">
    <source>
        <dbReference type="ARBA" id="ARBA00007932"/>
    </source>
</evidence>
<gene>
    <name evidence="5" type="ORF">FNK824_LOCUS2851</name>
</gene>
<dbReference type="GO" id="GO:0009897">
    <property type="term" value="C:external side of plasma membrane"/>
    <property type="evidence" value="ECO:0007669"/>
    <property type="project" value="TreeGrafter"/>
</dbReference>
<name>A0A818MCH4_9BILA</name>
<keyword evidence="2" id="KW-0732">Signal</keyword>
<evidence type="ECO:0000313" key="6">
    <source>
        <dbReference type="Proteomes" id="UP000663874"/>
    </source>
</evidence>
<comment type="similarity">
    <text evidence="1">Belongs to the folate receptor family.</text>
</comment>
<evidence type="ECO:0000256" key="2">
    <source>
        <dbReference type="ARBA" id="ARBA00022729"/>
    </source>
</evidence>
<dbReference type="Proteomes" id="UP000663874">
    <property type="component" value="Unassembled WGS sequence"/>
</dbReference>
<evidence type="ECO:0000259" key="4">
    <source>
        <dbReference type="Pfam" id="PF03024"/>
    </source>
</evidence>
<evidence type="ECO:0000313" key="5">
    <source>
        <dbReference type="EMBL" id="CAF3589572.1"/>
    </source>
</evidence>
<protein>
    <recommendedName>
        <fullName evidence="4">Folate receptor-like domain-containing protein</fullName>
    </recommendedName>
</protein>
<evidence type="ECO:0000256" key="3">
    <source>
        <dbReference type="ARBA" id="ARBA00023157"/>
    </source>
</evidence>
<dbReference type="PANTHER" id="PTHR10517:SF28">
    <property type="entry name" value="COILIN"/>
    <property type="match status" value="1"/>
</dbReference>
<sequence>MAIDEPSITCCKQAQCSSTHFCNIRQRVCMLKYAVNSTCERDLECSDGKCYDYICRQSCESDDDCSLTKEYCTVNKYCNAKYCGMCLRDAQCANNLCEYFHSPYCSFFSNRAPSPQPALTNCTWFKENSCCRDNEVRLIFSQVRPLIGSSTECTDFINILMCYVCSPLQYVFYRSERLHVCLSYCNRMYNACATALMKGIPVGKLYANGREFCLSRRFEINEQ</sequence>
<dbReference type="PANTHER" id="PTHR10517">
    <property type="entry name" value="FOLATE RECEPTOR"/>
    <property type="match status" value="1"/>
</dbReference>